<dbReference type="Pfam" id="PF13191">
    <property type="entry name" value="AAA_16"/>
    <property type="match status" value="1"/>
</dbReference>
<dbReference type="Proteomes" id="UP000662818">
    <property type="component" value="Chromosome"/>
</dbReference>
<dbReference type="PANTHER" id="PTHR16305">
    <property type="entry name" value="TESTICULAR SOLUBLE ADENYLYL CYCLASE"/>
    <property type="match status" value="1"/>
</dbReference>
<feature type="domain" description="HTH luxR-type" evidence="4">
    <location>
        <begin position="1022"/>
        <end position="1087"/>
    </location>
</feature>
<dbReference type="SMART" id="SM00421">
    <property type="entry name" value="HTH_LUXR"/>
    <property type="match status" value="1"/>
</dbReference>
<evidence type="ECO:0000259" key="4">
    <source>
        <dbReference type="PROSITE" id="PS50043"/>
    </source>
</evidence>
<keyword evidence="1" id="KW-0547">Nucleotide-binding</keyword>
<evidence type="ECO:0000256" key="1">
    <source>
        <dbReference type="ARBA" id="ARBA00022741"/>
    </source>
</evidence>
<name>A0ABX7PPC2_9ACTN</name>
<dbReference type="SUPFAM" id="SSF48452">
    <property type="entry name" value="TPR-like"/>
    <property type="match status" value="1"/>
</dbReference>
<dbReference type="PRINTS" id="PR00038">
    <property type="entry name" value="HTHLUXR"/>
</dbReference>
<evidence type="ECO:0000256" key="2">
    <source>
        <dbReference type="ARBA" id="ARBA00022840"/>
    </source>
</evidence>
<evidence type="ECO:0000256" key="3">
    <source>
        <dbReference type="SAM" id="MobiDB-lite"/>
    </source>
</evidence>
<dbReference type="PROSITE" id="PS00622">
    <property type="entry name" value="HTH_LUXR_1"/>
    <property type="match status" value="1"/>
</dbReference>
<dbReference type="InterPro" id="IPR000792">
    <property type="entry name" value="Tscrpt_reg_LuxR_C"/>
</dbReference>
<gene>
    <name evidence="5" type="ORF">CFH99_17780</name>
</gene>
<dbReference type="SUPFAM" id="SSF52540">
    <property type="entry name" value="P-loop containing nucleoside triphosphate hydrolases"/>
    <property type="match status" value="1"/>
</dbReference>
<accession>A0ABX7PPC2</accession>
<dbReference type="InterPro" id="IPR041664">
    <property type="entry name" value="AAA_16"/>
</dbReference>
<keyword evidence="2" id="KW-0067">ATP-binding</keyword>
<feature type="region of interest" description="Disordered" evidence="3">
    <location>
        <begin position="110"/>
        <end position="147"/>
    </location>
</feature>
<dbReference type="InterPro" id="IPR016032">
    <property type="entry name" value="Sig_transdc_resp-reg_C-effctor"/>
</dbReference>
<reference evidence="5 6" key="1">
    <citation type="submission" date="2017-06" db="EMBL/GenBank/DDBJ databases">
        <title>Complete Genome Sequence of the Soil Carbazole-Degrading Bacterium Nocardioides aromaticivorans IC177.</title>
        <authorList>
            <person name="Vejarano F."/>
            <person name="Suzuki-Minakuchi C."/>
            <person name="Ohtsubo Y."/>
            <person name="Tsuda M."/>
            <person name="Okada K."/>
            <person name="Nojiri H."/>
        </authorList>
    </citation>
    <scope>NUCLEOTIDE SEQUENCE [LARGE SCALE GENOMIC DNA]</scope>
    <source>
        <strain evidence="5 6">IC177</strain>
    </source>
</reference>
<evidence type="ECO:0000313" key="6">
    <source>
        <dbReference type="Proteomes" id="UP000662818"/>
    </source>
</evidence>
<dbReference type="Gene3D" id="1.10.10.10">
    <property type="entry name" value="Winged helix-like DNA-binding domain superfamily/Winged helix DNA-binding domain"/>
    <property type="match status" value="1"/>
</dbReference>
<proteinExistence type="predicted"/>
<dbReference type="PROSITE" id="PS50043">
    <property type="entry name" value="HTH_LUXR_2"/>
    <property type="match status" value="1"/>
</dbReference>
<feature type="compositionally biased region" description="Pro residues" evidence="3">
    <location>
        <begin position="38"/>
        <end position="48"/>
    </location>
</feature>
<evidence type="ECO:0000313" key="5">
    <source>
        <dbReference type="EMBL" id="QSR27475.1"/>
    </source>
</evidence>
<dbReference type="InterPro" id="IPR027417">
    <property type="entry name" value="P-loop_NTPase"/>
</dbReference>
<feature type="region of interest" description="Disordered" evidence="3">
    <location>
        <begin position="1"/>
        <end position="54"/>
    </location>
</feature>
<dbReference type="Pfam" id="PF00196">
    <property type="entry name" value="GerE"/>
    <property type="match status" value="1"/>
</dbReference>
<sequence>MAAYTFVPPGTGRAHAATASPEPKAATSTELGTSPEPLMLPPSMPPTAPAGTEGTKVRAPAVMAAAASPRTLLRMGICLSLGGPAPGSGSAGAGGPCRFSGGGSGWCRQRSSGAGCAGIRSRHGSKGGQHGDNTDPRRSQPHYDAGVRSPVLVSRTVERARLRAALDGVSAGQGGLWVLRGDPGIGKSRLASAVLAEAADRGLAVLSGRAVPSGTPTPLRPLGEALLAWLRRNDVPDDRSLAPYIPTMARLAPQLGPTAPDSPSSVMLLGEGLLRLAQAVPEPGMVLVVEDLHWADPETLAVLEYVADNARDVPLVVVATVRLHEAPAVQELVTALEWRRSADVVDLQPLPDDDVAAVARACLDAEPPAELVGWLQQYSAGYPLFVEEMLADLRDSGVLAEQDGRWALTAPVAVVVPRPFARSVDGRLDAAGAVGREIAGAAALLGVDFDWRAVGDALGLDEAALADGLRRLADQRLVVSVPPDRFTFRHALTREAVLAGLLAPDRSRLAGLLAAALAGRTADEAEDHLQLAELYEAAGDDGRSAGLWLATARDAVTRGALASAQEALDRAFHRVPVGSAAEREARELEVEVQALAGDVPRALAAGERLTEELVDEPGRLAVVRLRLARALLAGGEWDQAEAQLVAAAGHDPAQEEVLAARLALGRQDDLGAAERAQAALAVVGADRPEIACEAWEVLGRAERARDFVAAEEAFEAGYRLAEEVGLPLWRARLLAALGALDLAARRPTDERLAAARRVALEAGAIATAARIELDLNLLRMRYLELDDAMEAIDNAITMMERLRLPDLAVAHVLRAATRGLAGQLDAMEADLAAAADKPMDEAVRAVGVPGHVRSFVALAHGRYDEARRHLATAMDYHRRFPSLPFSLRGLWALLETALGDGADAREEVRSGPQANSPHNWFALRYADAIALGRAGERAEAERVFADAEWGLPGREPWPELQARLLVAIAAARDGWGEPERWFRHALDGLVGYGLTEAASSCRVAMRDAGFAVPRKAAGSQRVPAHLQRIGVTAREYDVLELVVEGLQNKQIAERLYLSVRTVETHVTRLLQRTGATDRGALASYLTQ</sequence>
<keyword evidence="6" id="KW-1185">Reference proteome</keyword>
<dbReference type="SUPFAM" id="SSF46894">
    <property type="entry name" value="C-terminal effector domain of the bipartite response regulators"/>
    <property type="match status" value="1"/>
</dbReference>
<dbReference type="InterPro" id="IPR011990">
    <property type="entry name" value="TPR-like_helical_dom_sf"/>
</dbReference>
<dbReference type="CDD" id="cd06170">
    <property type="entry name" value="LuxR_C_like"/>
    <property type="match status" value="1"/>
</dbReference>
<protein>
    <recommendedName>
        <fullName evidence="4">HTH luxR-type domain-containing protein</fullName>
    </recommendedName>
</protein>
<dbReference type="EMBL" id="CP022295">
    <property type="protein sequence ID" value="QSR27475.1"/>
    <property type="molecule type" value="Genomic_DNA"/>
</dbReference>
<dbReference type="PANTHER" id="PTHR16305:SF35">
    <property type="entry name" value="TRANSCRIPTIONAL ACTIVATOR DOMAIN"/>
    <property type="match status" value="1"/>
</dbReference>
<dbReference type="InterPro" id="IPR036388">
    <property type="entry name" value="WH-like_DNA-bd_sf"/>
</dbReference>
<organism evidence="5 6">
    <name type="scientific">Nocardioides aromaticivorans</name>
    <dbReference type="NCBI Taxonomy" id="200618"/>
    <lineage>
        <taxon>Bacteria</taxon>
        <taxon>Bacillati</taxon>
        <taxon>Actinomycetota</taxon>
        <taxon>Actinomycetes</taxon>
        <taxon>Propionibacteriales</taxon>
        <taxon>Nocardioidaceae</taxon>
        <taxon>Nocardioides</taxon>
    </lineage>
</organism>